<dbReference type="PANTHER" id="PTHR36058:SF1">
    <property type="entry name" value="NUCLEOPHOSMIN"/>
    <property type="match status" value="1"/>
</dbReference>
<dbReference type="Proteomes" id="UP000013827">
    <property type="component" value="Unassembled WGS sequence"/>
</dbReference>
<keyword evidence="1" id="KW-0732">Signal</keyword>
<protein>
    <recommendedName>
        <fullName evidence="4">Saposin B-type domain-containing protein</fullName>
    </recommendedName>
</protein>
<dbReference type="GeneID" id="17276443"/>
<evidence type="ECO:0000313" key="2">
    <source>
        <dbReference type="EnsemblProtists" id="EOD31170"/>
    </source>
</evidence>
<feature type="signal peptide" evidence="1">
    <location>
        <begin position="1"/>
        <end position="20"/>
    </location>
</feature>
<evidence type="ECO:0000256" key="1">
    <source>
        <dbReference type="SAM" id="SignalP"/>
    </source>
</evidence>
<dbReference type="RefSeq" id="XP_005783599.1">
    <property type="nucleotide sequence ID" value="XM_005783542.1"/>
</dbReference>
<dbReference type="EnsemblProtists" id="EOD31170">
    <property type="protein sequence ID" value="EOD31170"/>
    <property type="gene ID" value="EMIHUDRAFT_462864"/>
</dbReference>
<organism evidence="2 3">
    <name type="scientific">Emiliania huxleyi (strain CCMP1516)</name>
    <dbReference type="NCBI Taxonomy" id="280463"/>
    <lineage>
        <taxon>Eukaryota</taxon>
        <taxon>Haptista</taxon>
        <taxon>Haptophyta</taxon>
        <taxon>Prymnesiophyceae</taxon>
        <taxon>Isochrysidales</taxon>
        <taxon>Noelaerhabdaceae</taxon>
        <taxon>Emiliania</taxon>
    </lineage>
</organism>
<dbReference type="PaxDb" id="2903-EOD31170"/>
<evidence type="ECO:0000313" key="3">
    <source>
        <dbReference type="Proteomes" id="UP000013827"/>
    </source>
</evidence>
<dbReference type="eggNOG" id="ENOG502QUBV">
    <property type="taxonomic scope" value="Eukaryota"/>
</dbReference>
<feature type="chain" id="PRO_5044198078" description="Saposin B-type domain-containing protein" evidence="1">
    <location>
        <begin position="21"/>
        <end position="510"/>
    </location>
</feature>
<accession>A0A0D3K5Y5</accession>
<sequence length="510" mass="54928">MSPLLRLLLCSLALTTYGQGMSMSAEEEEMLEEMGIKGAPMGRKNLDPQAAPFKSDLKYIYCGVCRKMVEQAHVKAQEILTKRFEQLKKKKRKRDTTEFDGEGAPEGEWVGKIDLTQEGDKLVLASQPEAGKCKRECRTVEAACNEVLDRADTEFTEILYKAIQDGNDLEQASRASEREGSVVQRYICNRAAGVCKKKTPPLKGTRKHDERFHALTAEEKQMQDMQANLKETGMSGTMYRREDLAGMMDKMKDFMPEGMGGEEGGEGSVNPAVDEEGDVYDQESGLPIARSARRAATKLTRLRTTDAPPRSWPPGWVTYLTSAPFAVSRSRTQPEHAKGSVPSAMPCVTRTGSASPACLRACSRADHCSTTIGAPERKTTPAGGSVGGMCSAVSIAVIAPCEKPARSSLREGSAEPPPAKARTSAHSFCSFSRHWLSPTGSSRIIFAIESGEAVLMARNAATLICHHAAPSSGDGGACGSTYTSLRPARACSPPSILGRSAKSSLVAPSP</sequence>
<evidence type="ECO:0008006" key="4">
    <source>
        <dbReference type="Google" id="ProtNLM"/>
    </source>
</evidence>
<reference evidence="2" key="2">
    <citation type="submission" date="2024-10" db="UniProtKB">
        <authorList>
            <consortium name="EnsemblProtists"/>
        </authorList>
    </citation>
    <scope>IDENTIFICATION</scope>
</reference>
<dbReference type="KEGG" id="ehx:EMIHUDRAFT_462864"/>
<dbReference type="PANTHER" id="PTHR36058">
    <property type="entry name" value="NUCLEOPHOSMIN"/>
    <property type="match status" value="1"/>
</dbReference>
<name>A0A0D3K5Y5_EMIH1</name>
<reference evidence="3" key="1">
    <citation type="journal article" date="2013" name="Nature">
        <title>Pan genome of the phytoplankton Emiliania underpins its global distribution.</title>
        <authorList>
            <person name="Read B.A."/>
            <person name="Kegel J."/>
            <person name="Klute M.J."/>
            <person name="Kuo A."/>
            <person name="Lefebvre S.C."/>
            <person name="Maumus F."/>
            <person name="Mayer C."/>
            <person name="Miller J."/>
            <person name="Monier A."/>
            <person name="Salamov A."/>
            <person name="Young J."/>
            <person name="Aguilar M."/>
            <person name="Claverie J.M."/>
            <person name="Frickenhaus S."/>
            <person name="Gonzalez K."/>
            <person name="Herman E.K."/>
            <person name="Lin Y.C."/>
            <person name="Napier J."/>
            <person name="Ogata H."/>
            <person name="Sarno A.F."/>
            <person name="Shmutz J."/>
            <person name="Schroeder D."/>
            <person name="de Vargas C."/>
            <person name="Verret F."/>
            <person name="von Dassow P."/>
            <person name="Valentin K."/>
            <person name="Van de Peer Y."/>
            <person name="Wheeler G."/>
            <person name="Dacks J.B."/>
            <person name="Delwiche C.F."/>
            <person name="Dyhrman S.T."/>
            <person name="Glockner G."/>
            <person name="John U."/>
            <person name="Richards T."/>
            <person name="Worden A.Z."/>
            <person name="Zhang X."/>
            <person name="Grigoriev I.V."/>
            <person name="Allen A.E."/>
            <person name="Bidle K."/>
            <person name="Borodovsky M."/>
            <person name="Bowler C."/>
            <person name="Brownlee C."/>
            <person name="Cock J.M."/>
            <person name="Elias M."/>
            <person name="Gladyshev V.N."/>
            <person name="Groth M."/>
            <person name="Guda C."/>
            <person name="Hadaegh A."/>
            <person name="Iglesias-Rodriguez M.D."/>
            <person name="Jenkins J."/>
            <person name="Jones B.M."/>
            <person name="Lawson T."/>
            <person name="Leese F."/>
            <person name="Lindquist E."/>
            <person name="Lobanov A."/>
            <person name="Lomsadze A."/>
            <person name="Malik S.B."/>
            <person name="Marsh M.E."/>
            <person name="Mackinder L."/>
            <person name="Mock T."/>
            <person name="Mueller-Roeber B."/>
            <person name="Pagarete A."/>
            <person name="Parker M."/>
            <person name="Probert I."/>
            <person name="Quesneville H."/>
            <person name="Raines C."/>
            <person name="Rensing S.A."/>
            <person name="Riano-Pachon D.M."/>
            <person name="Richier S."/>
            <person name="Rokitta S."/>
            <person name="Shiraiwa Y."/>
            <person name="Soanes D.M."/>
            <person name="van der Giezen M."/>
            <person name="Wahlund T.M."/>
            <person name="Williams B."/>
            <person name="Wilson W."/>
            <person name="Wolfe G."/>
            <person name="Wurch L.L."/>
        </authorList>
    </citation>
    <scope>NUCLEOTIDE SEQUENCE</scope>
</reference>
<dbReference type="HOGENOM" id="CLU_534679_0_0_1"/>
<dbReference type="AlphaFoldDB" id="A0A0D3K5Y5"/>
<proteinExistence type="predicted"/>
<keyword evidence="3" id="KW-1185">Reference proteome</keyword>